<accession>A0A8S0R7S3</accession>
<comment type="caution">
    <text evidence="2">The sequence shown here is derived from an EMBL/GenBank/DDBJ whole genome shotgun (WGS) entry which is preliminary data.</text>
</comment>
<dbReference type="EMBL" id="CACTIH010002186">
    <property type="protein sequence ID" value="CAA2974620.1"/>
    <property type="molecule type" value="Genomic_DNA"/>
</dbReference>
<dbReference type="Gramene" id="OE9A088920T1">
    <property type="protein sequence ID" value="OE9A088920C1"/>
    <property type="gene ID" value="OE9A088920"/>
</dbReference>
<feature type="region of interest" description="Disordered" evidence="1">
    <location>
        <begin position="1"/>
        <end position="41"/>
    </location>
</feature>
<protein>
    <submittedName>
        <fullName evidence="2">Uncharacterized protein</fullName>
    </submittedName>
</protein>
<organism evidence="2 3">
    <name type="scientific">Olea europaea subsp. europaea</name>
    <dbReference type="NCBI Taxonomy" id="158383"/>
    <lineage>
        <taxon>Eukaryota</taxon>
        <taxon>Viridiplantae</taxon>
        <taxon>Streptophyta</taxon>
        <taxon>Embryophyta</taxon>
        <taxon>Tracheophyta</taxon>
        <taxon>Spermatophyta</taxon>
        <taxon>Magnoliopsida</taxon>
        <taxon>eudicotyledons</taxon>
        <taxon>Gunneridae</taxon>
        <taxon>Pentapetalae</taxon>
        <taxon>asterids</taxon>
        <taxon>lamiids</taxon>
        <taxon>Lamiales</taxon>
        <taxon>Oleaceae</taxon>
        <taxon>Oleeae</taxon>
        <taxon>Olea</taxon>
    </lineage>
</organism>
<gene>
    <name evidence="2" type="ORF">OLEA9_A088920</name>
</gene>
<evidence type="ECO:0000256" key="1">
    <source>
        <dbReference type="SAM" id="MobiDB-lite"/>
    </source>
</evidence>
<feature type="compositionally biased region" description="Polar residues" evidence="1">
    <location>
        <begin position="1"/>
        <end position="18"/>
    </location>
</feature>
<sequence>MAGNVQQTGQNSGRTQAGATGKTGLKQGTSQEKLRMTPHSLKGLGKLRGRVWLRDKGWRCNWPTMYLLQITTSKAATAE</sequence>
<evidence type="ECO:0000313" key="2">
    <source>
        <dbReference type="EMBL" id="CAA2974620.1"/>
    </source>
</evidence>
<proteinExistence type="predicted"/>
<keyword evidence="3" id="KW-1185">Reference proteome</keyword>
<reference evidence="2 3" key="1">
    <citation type="submission" date="2019-12" db="EMBL/GenBank/DDBJ databases">
        <authorList>
            <person name="Alioto T."/>
            <person name="Alioto T."/>
            <person name="Gomez Garrido J."/>
        </authorList>
    </citation>
    <scope>NUCLEOTIDE SEQUENCE [LARGE SCALE GENOMIC DNA]</scope>
</reference>
<dbReference type="Proteomes" id="UP000594638">
    <property type="component" value="Unassembled WGS sequence"/>
</dbReference>
<dbReference type="AlphaFoldDB" id="A0A8S0R7S3"/>
<evidence type="ECO:0000313" key="3">
    <source>
        <dbReference type="Proteomes" id="UP000594638"/>
    </source>
</evidence>
<name>A0A8S0R7S3_OLEEU</name>